<organism evidence="2 3">
    <name type="scientific">Tanacetum coccineum</name>
    <dbReference type="NCBI Taxonomy" id="301880"/>
    <lineage>
        <taxon>Eukaryota</taxon>
        <taxon>Viridiplantae</taxon>
        <taxon>Streptophyta</taxon>
        <taxon>Embryophyta</taxon>
        <taxon>Tracheophyta</taxon>
        <taxon>Spermatophyta</taxon>
        <taxon>Magnoliopsida</taxon>
        <taxon>eudicotyledons</taxon>
        <taxon>Gunneridae</taxon>
        <taxon>Pentapetalae</taxon>
        <taxon>asterids</taxon>
        <taxon>campanulids</taxon>
        <taxon>Asterales</taxon>
        <taxon>Asteraceae</taxon>
        <taxon>Asteroideae</taxon>
        <taxon>Anthemideae</taxon>
        <taxon>Anthemidinae</taxon>
        <taxon>Tanacetum</taxon>
    </lineage>
</organism>
<dbReference type="Proteomes" id="UP001151760">
    <property type="component" value="Unassembled WGS sequence"/>
</dbReference>
<accession>A0ABQ5DEI0</accession>
<evidence type="ECO:0000313" key="2">
    <source>
        <dbReference type="EMBL" id="GJT35489.1"/>
    </source>
</evidence>
<sequence>MPYESDKSYSDDLWSTISFKRRREDEDKDEEPSARSNRGSRVNRAGKIKTGVNSAPKGKDSKTNRKSTEKHCHPKACRRSSVRCQKLPNEAQPHKARNNKLMRIDELHKFNDGTLNDVRTALDDILKRIGMKYLPQMYWKKVDTDRAGAMIQAIDK</sequence>
<protein>
    <submittedName>
        <fullName evidence="2">Uncharacterized protein</fullName>
    </submittedName>
</protein>
<feature type="region of interest" description="Disordered" evidence="1">
    <location>
        <begin position="1"/>
        <end position="80"/>
    </location>
</feature>
<evidence type="ECO:0000313" key="3">
    <source>
        <dbReference type="Proteomes" id="UP001151760"/>
    </source>
</evidence>
<name>A0ABQ5DEI0_9ASTR</name>
<feature type="compositionally biased region" description="Basic and acidic residues" evidence="1">
    <location>
        <begin position="57"/>
        <end position="71"/>
    </location>
</feature>
<comment type="caution">
    <text evidence="2">The sequence shown here is derived from an EMBL/GenBank/DDBJ whole genome shotgun (WGS) entry which is preliminary data.</text>
</comment>
<keyword evidence="3" id="KW-1185">Reference proteome</keyword>
<gene>
    <name evidence="2" type="ORF">Tco_0925908</name>
</gene>
<evidence type="ECO:0000256" key="1">
    <source>
        <dbReference type="SAM" id="MobiDB-lite"/>
    </source>
</evidence>
<feature type="compositionally biased region" description="Basic and acidic residues" evidence="1">
    <location>
        <begin position="1"/>
        <end position="10"/>
    </location>
</feature>
<dbReference type="EMBL" id="BQNB010015054">
    <property type="protein sequence ID" value="GJT35489.1"/>
    <property type="molecule type" value="Genomic_DNA"/>
</dbReference>
<proteinExistence type="predicted"/>
<reference evidence="2" key="2">
    <citation type="submission" date="2022-01" db="EMBL/GenBank/DDBJ databases">
        <authorList>
            <person name="Yamashiro T."/>
            <person name="Shiraishi A."/>
            <person name="Satake H."/>
            <person name="Nakayama K."/>
        </authorList>
    </citation>
    <scope>NUCLEOTIDE SEQUENCE</scope>
</reference>
<reference evidence="2" key="1">
    <citation type="journal article" date="2022" name="Int. J. Mol. Sci.">
        <title>Draft Genome of Tanacetum Coccineum: Genomic Comparison of Closely Related Tanacetum-Family Plants.</title>
        <authorList>
            <person name="Yamashiro T."/>
            <person name="Shiraishi A."/>
            <person name="Nakayama K."/>
            <person name="Satake H."/>
        </authorList>
    </citation>
    <scope>NUCLEOTIDE SEQUENCE</scope>
</reference>